<organism evidence="1 2">
    <name type="scientific">Desertifilum tharense IPPAS B-1220</name>
    <dbReference type="NCBI Taxonomy" id="1781255"/>
    <lineage>
        <taxon>Bacteria</taxon>
        <taxon>Bacillati</taxon>
        <taxon>Cyanobacteriota</taxon>
        <taxon>Cyanophyceae</taxon>
        <taxon>Desertifilales</taxon>
        <taxon>Desertifilaceae</taxon>
        <taxon>Desertifilum</taxon>
    </lineage>
</organism>
<sequence>MAKKKRKTSPFLSLKQASGTPTWNAAMAQLEAGQLQQAQNSFLAIVQQQPNSAEGYRMLGVIAHRLGNLAVAIAHYQQAVTHKPDFPEVYNNLEYAFWQMGQASEADRRLSTSDCSKIRLC</sequence>
<dbReference type="EMBL" id="CP182909">
    <property type="protein sequence ID" value="XPM63989.1"/>
    <property type="molecule type" value="Genomic_DNA"/>
</dbReference>
<reference evidence="1 2" key="1">
    <citation type="journal article" date="2016" name="Genome Announc.">
        <title>Draft Genome Sequence of the Thermotolerant Cyanobacterium Desertifilum sp. IPPAS B-1220.</title>
        <authorList>
            <person name="Mironov K.S."/>
            <person name="Sinetova M.A."/>
            <person name="Bolatkhan K."/>
            <person name="Zayadan B.K."/>
            <person name="Ustinova V.V."/>
            <person name="Kupriyanova E.V."/>
            <person name="Skrypnik A.N."/>
            <person name="Gogoleva N.E."/>
            <person name="Gogolev Y.V."/>
            <person name="Los D.A."/>
        </authorList>
    </citation>
    <scope>NUCLEOTIDE SEQUENCE [LARGE SCALE GENOMIC DNA]</scope>
    <source>
        <strain evidence="1 2">IPPAS B-1220</strain>
    </source>
</reference>
<evidence type="ECO:0000313" key="2">
    <source>
        <dbReference type="Proteomes" id="UP000095472"/>
    </source>
</evidence>
<accession>A0ACD5GTF4</accession>
<keyword evidence="2" id="KW-1185">Reference proteome</keyword>
<protein>
    <submittedName>
        <fullName evidence="1">Tetratricopeptide repeat protein</fullName>
    </submittedName>
</protein>
<proteinExistence type="predicted"/>
<evidence type="ECO:0000313" key="1">
    <source>
        <dbReference type="EMBL" id="XPM63989.1"/>
    </source>
</evidence>
<gene>
    <name evidence="1" type="ORF">BH720_033675</name>
</gene>
<dbReference type="Proteomes" id="UP000095472">
    <property type="component" value="Chromosome"/>
</dbReference>
<name>A0ACD5GTF4_9CYAN</name>